<dbReference type="Proteomes" id="UP000316213">
    <property type="component" value="Unassembled WGS sequence"/>
</dbReference>
<comment type="caution">
    <text evidence="1">The sequence shown here is derived from an EMBL/GenBank/DDBJ whole genome shotgun (WGS) entry which is preliminary data.</text>
</comment>
<protein>
    <submittedName>
        <fullName evidence="1">Uncharacterized protein</fullName>
    </submittedName>
</protein>
<gene>
    <name evidence="1" type="ORF">Pla100_45410</name>
</gene>
<keyword evidence="2" id="KW-1185">Reference proteome</keyword>
<name>A0A5C6A1Z5_9BACT</name>
<organism evidence="1 2">
    <name type="scientific">Neorhodopirellula pilleata</name>
    <dbReference type="NCBI Taxonomy" id="2714738"/>
    <lineage>
        <taxon>Bacteria</taxon>
        <taxon>Pseudomonadati</taxon>
        <taxon>Planctomycetota</taxon>
        <taxon>Planctomycetia</taxon>
        <taxon>Pirellulales</taxon>
        <taxon>Pirellulaceae</taxon>
        <taxon>Neorhodopirellula</taxon>
    </lineage>
</organism>
<proteinExistence type="predicted"/>
<accession>A0A5C6A1Z5</accession>
<dbReference type="EMBL" id="SJPM01000011">
    <property type="protein sequence ID" value="TWT92523.1"/>
    <property type="molecule type" value="Genomic_DNA"/>
</dbReference>
<evidence type="ECO:0000313" key="2">
    <source>
        <dbReference type="Proteomes" id="UP000316213"/>
    </source>
</evidence>
<reference evidence="1 2" key="1">
    <citation type="submission" date="2019-02" db="EMBL/GenBank/DDBJ databases">
        <title>Deep-cultivation of Planctomycetes and their phenomic and genomic characterization uncovers novel biology.</title>
        <authorList>
            <person name="Wiegand S."/>
            <person name="Jogler M."/>
            <person name="Boedeker C."/>
            <person name="Pinto D."/>
            <person name="Vollmers J."/>
            <person name="Rivas-Marin E."/>
            <person name="Kohn T."/>
            <person name="Peeters S.H."/>
            <person name="Heuer A."/>
            <person name="Rast P."/>
            <person name="Oberbeckmann S."/>
            <person name="Bunk B."/>
            <person name="Jeske O."/>
            <person name="Meyerdierks A."/>
            <person name="Storesund J.E."/>
            <person name="Kallscheuer N."/>
            <person name="Luecker S."/>
            <person name="Lage O.M."/>
            <person name="Pohl T."/>
            <person name="Merkel B.J."/>
            <person name="Hornburger P."/>
            <person name="Mueller R.-W."/>
            <person name="Bruemmer F."/>
            <person name="Labrenz M."/>
            <person name="Spormann A.M."/>
            <person name="Op Den Camp H."/>
            <person name="Overmann J."/>
            <person name="Amann R."/>
            <person name="Jetten M.S.M."/>
            <person name="Mascher T."/>
            <person name="Medema M.H."/>
            <person name="Devos D.P."/>
            <person name="Kaster A.-K."/>
            <person name="Ovreas L."/>
            <person name="Rohde M."/>
            <person name="Galperin M.Y."/>
            <person name="Jogler C."/>
        </authorList>
    </citation>
    <scope>NUCLEOTIDE SEQUENCE [LARGE SCALE GENOMIC DNA]</scope>
    <source>
        <strain evidence="1 2">Pla100</strain>
    </source>
</reference>
<dbReference type="AlphaFoldDB" id="A0A5C6A1Z5"/>
<sequence>MDRLWRRLSVDGDTERRLKLDMMSVVAALRKMQVGDKPFDKPERRVNTLGQRYLVS</sequence>
<evidence type="ECO:0000313" key="1">
    <source>
        <dbReference type="EMBL" id="TWT92523.1"/>
    </source>
</evidence>